<gene>
    <name evidence="2" type="ORF">ACFORL_11905</name>
</gene>
<proteinExistence type="predicted"/>
<dbReference type="Pfam" id="PF00071">
    <property type="entry name" value="Ras"/>
    <property type="match status" value="1"/>
</dbReference>
<dbReference type="SUPFAM" id="SSF52540">
    <property type="entry name" value="P-loop containing nucleoside triphosphate hydrolases"/>
    <property type="match status" value="1"/>
</dbReference>
<dbReference type="SMART" id="SM00175">
    <property type="entry name" value="RAB"/>
    <property type="match status" value="1"/>
</dbReference>
<dbReference type="NCBIfam" id="TIGR00231">
    <property type="entry name" value="small_GTP"/>
    <property type="match status" value="1"/>
</dbReference>
<reference evidence="3" key="1">
    <citation type="journal article" date="2019" name="Int. J. Syst. Evol. Microbiol.">
        <title>The Global Catalogue of Microorganisms (GCM) 10K type strain sequencing project: providing services to taxonomists for standard genome sequencing and annotation.</title>
        <authorList>
            <consortium name="The Broad Institute Genomics Platform"/>
            <consortium name="The Broad Institute Genome Sequencing Center for Infectious Disease"/>
            <person name="Wu L."/>
            <person name="Ma J."/>
        </authorList>
    </citation>
    <scope>NUCLEOTIDE SEQUENCE [LARGE SCALE GENOMIC DNA]</scope>
    <source>
        <strain evidence="3">CCUG 59858</strain>
    </source>
</reference>
<evidence type="ECO:0000256" key="1">
    <source>
        <dbReference type="ARBA" id="ARBA00022741"/>
    </source>
</evidence>
<evidence type="ECO:0000313" key="2">
    <source>
        <dbReference type="EMBL" id="MFC3909775.1"/>
    </source>
</evidence>
<keyword evidence="3" id="KW-1185">Reference proteome</keyword>
<evidence type="ECO:0000313" key="3">
    <source>
        <dbReference type="Proteomes" id="UP001595758"/>
    </source>
</evidence>
<sequence>MRNKILIIGDLGAGKTQLSNRFTEQPFSPTYYGTIAADYNQFQLNNRIFQLVDKSGDKRYQSLLAYIEQDASLFLYCIDASQPDLAARLPGYKAAIAEKQKHLPKAKMLLIATKRDEESSGKNIALLTRFAKENNYSCIETSAKANTGIDKLKQEIQRVFNCEENALKKAKLLAIVTTLIRNIEIGKNRKTTGMGSDKVAELKKALAAIEQTTDGSFNEQDTIVKIRGICIQRRNSWDFFRTPHSVKEFENLLLAEAPVGGM</sequence>
<dbReference type="PROSITE" id="PS51419">
    <property type="entry name" value="RAB"/>
    <property type="match status" value="1"/>
</dbReference>
<dbReference type="PANTHER" id="PTHR47978">
    <property type="match status" value="1"/>
</dbReference>
<protein>
    <submittedName>
        <fullName evidence="2">GTP-binding protein</fullName>
    </submittedName>
</protein>
<dbReference type="Gene3D" id="3.40.50.300">
    <property type="entry name" value="P-loop containing nucleotide triphosphate hydrolases"/>
    <property type="match status" value="1"/>
</dbReference>
<comment type="caution">
    <text evidence="2">The sequence shown here is derived from an EMBL/GenBank/DDBJ whole genome shotgun (WGS) entry which is preliminary data.</text>
</comment>
<dbReference type="RefSeq" id="WP_382344315.1">
    <property type="nucleotide sequence ID" value="NZ_JBHSAB010000029.1"/>
</dbReference>
<name>A0ABV8CHH7_9GAMM</name>
<dbReference type="Proteomes" id="UP001595758">
    <property type="component" value="Unassembled WGS sequence"/>
</dbReference>
<dbReference type="InterPro" id="IPR005225">
    <property type="entry name" value="Small_GTP-bd"/>
</dbReference>
<dbReference type="InterPro" id="IPR001806">
    <property type="entry name" value="Small_GTPase"/>
</dbReference>
<dbReference type="InterPro" id="IPR027417">
    <property type="entry name" value="P-loop_NTPase"/>
</dbReference>
<keyword evidence="1" id="KW-0547">Nucleotide-binding</keyword>
<organism evidence="2 3">
    <name type="scientific">Legionella dresdenensis</name>
    <dbReference type="NCBI Taxonomy" id="450200"/>
    <lineage>
        <taxon>Bacteria</taxon>
        <taxon>Pseudomonadati</taxon>
        <taxon>Pseudomonadota</taxon>
        <taxon>Gammaproteobacteria</taxon>
        <taxon>Legionellales</taxon>
        <taxon>Legionellaceae</taxon>
        <taxon>Legionella</taxon>
    </lineage>
</organism>
<dbReference type="SMART" id="SM00173">
    <property type="entry name" value="RAS"/>
    <property type="match status" value="1"/>
</dbReference>
<dbReference type="PRINTS" id="PR00449">
    <property type="entry name" value="RASTRNSFRMNG"/>
</dbReference>
<dbReference type="EMBL" id="JBHSAB010000029">
    <property type="protein sequence ID" value="MFC3909775.1"/>
    <property type="molecule type" value="Genomic_DNA"/>
</dbReference>
<accession>A0ABV8CHH7</accession>